<protein>
    <submittedName>
        <fullName evidence="3">Membrane-associated protein, putative</fullName>
    </submittedName>
</protein>
<feature type="region of interest" description="Disordered" evidence="1">
    <location>
        <begin position="231"/>
        <end position="255"/>
    </location>
</feature>
<gene>
    <name evidence="3" type="ORF">BSAL_85170</name>
</gene>
<dbReference type="Proteomes" id="UP000051952">
    <property type="component" value="Unassembled WGS sequence"/>
</dbReference>
<feature type="transmembrane region" description="Helical" evidence="2">
    <location>
        <begin position="20"/>
        <end position="38"/>
    </location>
</feature>
<keyword evidence="2" id="KW-1133">Transmembrane helix</keyword>
<accession>A0A0S4J0H2</accession>
<proteinExistence type="predicted"/>
<keyword evidence="4" id="KW-1185">Reference proteome</keyword>
<evidence type="ECO:0000256" key="1">
    <source>
        <dbReference type="SAM" id="MobiDB-lite"/>
    </source>
</evidence>
<sequence>MLREHRGKVIYIPIVVPDNALIGSAHILGVVAVAMLIACCSTQEWYRMQIRVPAADEYEPELLATLTFGLRSMHVSYCETYNATVVGTIYDGCGFEDVFYASCSSSNDWCASHGNTAIAFWIFVLDALIVLGTCAAALTKLGLLPTGFMIGAWTALFSVFAFRQESALFEPSIIVKSWMDSGKTTEELRWGYFIAVCSVFVLAVAVMGATFGYIKAGRQEARDEARRRAADAEAVAAEAQQQAQPPENIDTFAPR</sequence>
<dbReference type="EMBL" id="CYKH01000998">
    <property type="protein sequence ID" value="CUG76583.1"/>
    <property type="molecule type" value="Genomic_DNA"/>
</dbReference>
<reference evidence="4" key="1">
    <citation type="submission" date="2015-09" db="EMBL/GenBank/DDBJ databases">
        <authorList>
            <consortium name="Pathogen Informatics"/>
        </authorList>
    </citation>
    <scope>NUCLEOTIDE SEQUENCE [LARGE SCALE GENOMIC DNA]</scope>
    <source>
        <strain evidence="4">Lake Konstanz</strain>
    </source>
</reference>
<feature type="transmembrane region" description="Helical" evidence="2">
    <location>
        <begin position="118"/>
        <end position="138"/>
    </location>
</feature>
<dbReference type="AlphaFoldDB" id="A0A0S4J0H2"/>
<name>A0A0S4J0H2_BODSA</name>
<keyword evidence="2" id="KW-0472">Membrane</keyword>
<evidence type="ECO:0000313" key="4">
    <source>
        <dbReference type="Proteomes" id="UP000051952"/>
    </source>
</evidence>
<feature type="transmembrane region" description="Helical" evidence="2">
    <location>
        <begin position="190"/>
        <end position="214"/>
    </location>
</feature>
<keyword evidence="2" id="KW-0812">Transmembrane</keyword>
<feature type="compositionally biased region" description="Low complexity" evidence="1">
    <location>
        <begin position="232"/>
        <end position="247"/>
    </location>
</feature>
<evidence type="ECO:0000256" key="2">
    <source>
        <dbReference type="SAM" id="Phobius"/>
    </source>
</evidence>
<dbReference type="VEuPathDB" id="TriTrypDB:BSAL_85170"/>
<organism evidence="3 4">
    <name type="scientific">Bodo saltans</name>
    <name type="common">Flagellated protozoan</name>
    <dbReference type="NCBI Taxonomy" id="75058"/>
    <lineage>
        <taxon>Eukaryota</taxon>
        <taxon>Discoba</taxon>
        <taxon>Euglenozoa</taxon>
        <taxon>Kinetoplastea</taxon>
        <taxon>Metakinetoplastina</taxon>
        <taxon>Eubodonida</taxon>
        <taxon>Bodonidae</taxon>
        <taxon>Bodo</taxon>
    </lineage>
</organism>
<evidence type="ECO:0000313" key="3">
    <source>
        <dbReference type="EMBL" id="CUG76583.1"/>
    </source>
</evidence>